<evidence type="ECO:0000313" key="2">
    <source>
        <dbReference type="Proteomes" id="UP000254343"/>
    </source>
</evidence>
<evidence type="ECO:0000313" key="1">
    <source>
        <dbReference type="EMBL" id="SUU85417.1"/>
    </source>
</evidence>
<gene>
    <name evidence="1" type="ORF">NCTC12722_02629</name>
</gene>
<proteinExistence type="predicted"/>
<dbReference type="Proteomes" id="UP000254343">
    <property type="component" value="Unassembled WGS sequence"/>
</dbReference>
<protein>
    <submittedName>
        <fullName evidence="1">Uncharacterized protein</fullName>
    </submittedName>
</protein>
<sequence length="53" mass="5735">MQSGSVFGRNDAHNSAVLIDTLLPIGISYTKITLRTSTKKVPLGGIYDAIDRE</sequence>
<dbReference type="AlphaFoldDB" id="A0A380WBA9"/>
<organism evidence="1 2">
    <name type="scientific">Afipia felis</name>
    <name type="common">Cat scratch disease bacillus</name>
    <dbReference type="NCBI Taxonomy" id="1035"/>
    <lineage>
        <taxon>Bacteria</taxon>
        <taxon>Pseudomonadati</taxon>
        <taxon>Pseudomonadota</taxon>
        <taxon>Alphaproteobacteria</taxon>
        <taxon>Hyphomicrobiales</taxon>
        <taxon>Nitrobacteraceae</taxon>
        <taxon>Afipia</taxon>
    </lineage>
</organism>
<accession>A0A380WBA9</accession>
<dbReference type="EMBL" id="UIGB01000001">
    <property type="protein sequence ID" value="SUU85417.1"/>
    <property type="molecule type" value="Genomic_DNA"/>
</dbReference>
<reference evidence="1 2" key="1">
    <citation type="submission" date="2018-06" db="EMBL/GenBank/DDBJ databases">
        <authorList>
            <consortium name="Pathogen Informatics"/>
            <person name="Doyle S."/>
        </authorList>
    </citation>
    <scope>NUCLEOTIDE SEQUENCE [LARGE SCALE GENOMIC DNA]</scope>
    <source>
        <strain evidence="1 2">NCTC12722</strain>
    </source>
</reference>
<name>A0A380WBA9_AFIFE</name>